<dbReference type="RefSeq" id="XP_005778859.1">
    <property type="nucleotide sequence ID" value="XM_005778802.1"/>
</dbReference>
<evidence type="ECO:0000259" key="4">
    <source>
        <dbReference type="PROSITE" id="PS50198"/>
    </source>
</evidence>
<organism evidence="5 6">
    <name type="scientific">Emiliania huxleyi (strain CCMP1516)</name>
    <dbReference type="NCBI Taxonomy" id="280463"/>
    <lineage>
        <taxon>Eukaryota</taxon>
        <taxon>Haptista</taxon>
        <taxon>Haptophyta</taxon>
        <taxon>Prymnesiophyceae</taxon>
        <taxon>Isochrysidales</taxon>
        <taxon>Noelaerhabdaceae</taxon>
        <taxon>Emiliania</taxon>
    </lineage>
</organism>
<feature type="domain" description="PpiC" evidence="4">
    <location>
        <begin position="56"/>
        <end position="158"/>
    </location>
</feature>
<evidence type="ECO:0000313" key="5">
    <source>
        <dbReference type="EnsemblProtists" id="EOD26430"/>
    </source>
</evidence>
<dbReference type="Proteomes" id="UP000013827">
    <property type="component" value="Unassembled WGS sequence"/>
</dbReference>
<keyword evidence="1 2" id="KW-0697">Rotamase</keyword>
<feature type="chain" id="PRO_5044241840" description="Peptidyl-prolyl cis-trans isomerase" evidence="3">
    <location>
        <begin position="16"/>
        <end position="185"/>
    </location>
</feature>
<proteinExistence type="predicted"/>
<reference evidence="6" key="1">
    <citation type="journal article" date="2013" name="Nature">
        <title>Pan genome of the phytoplankton Emiliania underpins its global distribution.</title>
        <authorList>
            <person name="Read B.A."/>
            <person name="Kegel J."/>
            <person name="Klute M.J."/>
            <person name="Kuo A."/>
            <person name="Lefebvre S.C."/>
            <person name="Maumus F."/>
            <person name="Mayer C."/>
            <person name="Miller J."/>
            <person name="Monier A."/>
            <person name="Salamov A."/>
            <person name="Young J."/>
            <person name="Aguilar M."/>
            <person name="Claverie J.M."/>
            <person name="Frickenhaus S."/>
            <person name="Gonzalez K."/>
            <person name="Herman E.K."/>
            <person name="Lin Y.C."/>
            <person name="Napier J."/>
            <person name="Ogata H."/>
            <person name="Sarno A.F."/>
            <person name="Shmutz J."/>
            <person name="Schroeder D."/>
            <person name="de Vargas C."/>
            <person name="Verret F."/>
            <person name="von Dassow P."/>
            <person name="Valentin K."/>
            <person name="Van de Peer Y."/>
            <person name="Wheeler G."/>
            <person name="Dacks J.B."/>
            <person name="Delwiche C.F."/>
            <person name="Dyhrman S.T."/>
            <person name="Glockner G."/>
            <person name="John U."/>
            <person name="Richards T."/>
            <person name="Worden A.Z."/>
            <person name="Zhang X."/>
            <person name="Grigoriev I.V."/>
            <person name="Allen A.E."/>
            <person name="Bidle K."/>
            <person name="Borodovsky M."/>
            <person name="Bowler C."/>
            <person name="Brownlee C."/>
            <person name="Cock J.M."/>
            <person name="Elias M."/>
            <person name="Gladyshev V.N."/>
            <person name="Groth M."/>
            <person name="Guda C."/>
            <person name="Hadaegh A."/>
            <person name="Iglesias-Rodriguez M.D."/>
            <person name="Jenkins J."/>
            <person name="Jones B.M."/>
            <person name="Lawson T."/>
            <person name="Leese F."/>
            <person name="Lindquist E."/>
            <person name="Lobanov A."/>
            <person name="Lomsadze A."/>
            <person name="Malik S.B."/>
            <person name="Marsh M.E."/>
            <person name="Mackinder L."/>
            <person name="Mock T."/>
            <person name="Mueller-Roeber B."/>
            <person name="Pagarete A."/>
            <person name="Parker M."/>
            <person name="Probert I."/>
            <person name="Quesneville H."/>
            <person name="Raines C."/>
            <person name="Rensing S.A."/>
            <person name="Riano-Pachon D.M."/>
            <person name="Richier S."/>
            <person name="Rokitta S."/>
            <person name="Shiraiwa Y."/>
            <person name="Soanes D.M."/>
            <person name="van der Giezen M."/>
            <person name="Wahlund T.M."/>
            <person name="Williams B."/>
            <person name="Wilson W."/>
            <person name="Wolfe G."/>
            <person name="Wurch L.L."/>
        </authorList>
    </citation>
    <scope>NUCLEOTIDE SEQUENCE</scope>
</reference>
<dbReference type="InterPro" id="IPR000297">
    <property type="entry name" value="PPIase_PpiC"/>
</dbReference>
<protein>
    <recommendedName>
        <fullName evidence="2">Peptidyl-prolyl cis-trans isomerase</fullName>
        <ecNumber evidence="2">5.2.1.8</ecNumber>
    </recommendedName>
</protein>
<dbReference type="GO" id="GO:0003755">
    <property type="term" value="F:peptidyl-prolyl cis-trans isomerase activity"/>
    <property type="evidence" value="ECO:0007669"/>
    <property type="project" value="UniProtKB-UniRule"/>
</dbReference>
<dbReference type="InterPro" id="IPR023058">
    <property type="entry name" value="PPIase_PpiC_CS"/>
</dbReference>
<dbReference type="InterPro" id="IPR046357">
    <property type="entry name" value="PPIase_dom_sf"/>
</dbReference>
<accession>A0A0D3JSE5</accession>
<dbReference type="Gene3D" id="3.10.50.40">
    <property type="match status" value="1"/>
</dbReference>
<dbReference type="EnsemblProtists" id="EOD26430">
    <property type="protein sequence ID" value="EOD26430"/>
    <property type="gene ID" value="EMIHUDRAFT_205459"/>
</dbReference>
<evidence type="ECO:0000313" key="6">
    <source>
        <dbReference type="Proteomes" id="UP000013827"/>
    </source>
</evidence>
<evidence type="ECO:0000256" key="2">
    <source>
        <dbReference type="RuleBase" id="RU363014"/>
    </source>
</evidence>
<sequence length="185" mass="19908">MTSSACLLLLGGATALHVGPRAVRSPGAARSVSTMGLLDGLAEATKHLPIQQMIDQRVAKVSHILMKPGGSMTIEEARAQFEAWKVEIGGDSDKFAEVARRVSECEQTSEKGGDLGYCTRLKQLPRQIDDVVFVKEPVPGVYGPIGTKQGLHLVYLHSCGEPMGRTEALFDPPNSLKEKLNQVGK</sequence>
<dbReference type="Pfam" id="PF00639">
    <property type="entry name" value="Rotamase"/>
    <property type="match status" value="1"/>
</dbReference>
<evidence type="ECO:0000256" key="1">
    <source>
        <dbReference type="PROSITE-ProRule" id="PRU00278"/>
    </source>
</evidence>
<keyword evidence="6" id="KW-1185">Reference proteome</keyword>
<evidence type="ECO:0000256" key="3">
    <source>
        <dbReference type="SAM" id="SignalP"/>
    </source>
</evidence>
<dbReference type="PROSITE" id="PS50198">
    <property type="entry name" value="PPIC_PPIASE_2"/>
    <property type="match status" value="1"/>
</dbReference>
<dbReference type="SUPFAM" id="SSF54534">
    <property type="entry name" value="FKBP-like"/>
    <property type="match status" value="1"/>
</dbReference>
<dbReference type="OMA" id="ECEQTSE"/>
<dbReference type="HOGENOM" id="CLU_1463834_0_0_1"/>
<dbReference type="EC" id="5.2.1.8" evidence="2"/>
<dbReference type="GeneID" id="17271976"/>
<dbReference type="KEGG" id="ehx:EMIHUDRAFT_205459"/>
<name>A0A0D3JSE5_EMIH1</name>
<reference evidence="5" key="2">
    <citation type="submission" date="2024-10" db="UniProtKB">
        <authorList>
            <consortium name="EnsemblProtists"/>
        </authorList>
    </citation>
    <scope>IDENTIFICATION</scope>
</reference>
<dbReference type="PaxDb" id="2903-EOD26430"/>
<keyword evidence="1 2" id="KW-0413">Isomerase</keyword>
<keyword evidence="3" id="KW-0732">Signal</keyword>
<dbReference type="PROSITE" id="PS01096">
    <property type="entry name" value="PPIC_PPIASE_1"/>
    <property type="match status" value="1"/>
</dbReference>
<comment type="catalytic activity">
    <reaction evidence="2">
        <text>[protein]-peptidylproline (omega=180) = [protein]-peptidylproline (omega=0)</text>
        <dbReference type="Rhea" id="RHEA:16237"/>
        <dbReference type="Rhea" id="RHEA-COMP:10747"/>
        <dbReference type="Rhea" id="RHEA-COMP:10748"/>
        <dbReference type="ChEBI" id="CHEBI:83833"/>
        <dbReference type="ChEBI" id="CHEBI:83834"/>
        <dbReference type="EC" id="5.2.1.8"/>
    </reaction>
</comment>
<dbReference type="AlphaFoldDB" id="A0A0D3JSE5"/>
<feature type="signal peptide" evidence="3">
    <location>
        <begin position="1"/>
        <end position="15"/>
    </location>
</feature>